<evidence type="ECO:0000313" key="3">
    <source>
        <dbReference type="Proteomes" id="UP000244013"/>
    </source>
</evidence>
<name>A0A2T5U955_9SPHN</name>
<dbReference type="OrthoDB" id="7572551at2"/>
<evidence type="ECO:0000313" key="2">
    <source>
        <dbReference type="EMBL" id="PTW48042.1"/>
    </source>
</evidence>
<feature type="compositionally biased region" description="Basic residues" evidence="1">
    <location>
        <begin position="1"/>
        <end position="10"/>
    </location>
</feature>
<organism evidence="2 3">
    <name type="scientific">Sphingomonas faeni</name>
    <dbReference type="NCBI Taxonomy" id="185950"/>
    <lineage>
        <taxon>Bacteria</taxon>
        <taxon>Pseudomonadati</taxon>
        <taxon>Pseudomonadota</taxon>
        <taxon>Alphaproteobacteria</taxon>
        <taxon>Sphingomonadales</taxon>
        <taxon>Sphingomonadaceae</taxon>
        <taxon>Sphingomonas</taxon>
    </lineage>
</organism>
<reference evidence="2 3" key="1">
    <citation type="submission" date="2018-04" db="EMBL/GenBank/DDBJ databases">
        <title>Genomic Encyclopedia of Type Strains, Phase III (KMG-III): the genomes of soil and plant-associated and newly described type strains.</title>
        <authorList>
            <person name="Whitman W."/>
        </authorList>
    </citation>
    <scope>NUCLEOTIDE SEQUENCE [LARGE SCALE GENOMIC DNA]</scope>
    <source>
        <strain evidence="2 3">MA-olki</strain>
    </source>
</reference>
<feature type="region of interest" description="Disordered" evidence="1">
    <location>
        <begin position="1"/>
        <end position="25"/>
    </location>
</feature>
<evidence type="ECO:0000256" key="1">
    <source>
        <dbReference type="SAM" id="MobiDB-lite"/>
    </source>
</evidence>
<proteinExistence type="predicted"/>
<gene>
    <name evidence="2" type="ORF">C8J25_102131</name>
</gene>
<protein>
    <recommendedName>
        <fullName evidence="4">Transposase</fullName>
    </recommendedName>
</protein>
<evidence type="ECO:0008006" key="4">
    <source>
        <dbReference type="Google" id="ProtNLM"/>
    </source>
</evidence>
<accession>A0A2T5U955</accession>
<dbReference type="EMBL" id="QAYE01000002">
    <property type="protein sequence ID" value="PTW48042.1"/>
    <property type="molecule type" value="Genomic_DNA"/>
</dbReference>
<dbReference type="Proteomes" id="UP000244013">
    <property type="component" value="Unassembled WGS sequence"/>
</dbReference>
<dbReference type="GeneID" id="91005167"/>
<sequence length="70" mass="7393">MTKSKGRTGAHARANIQPAPTATELDAAKREVAQIEGRLVGLAAGHPSVKIWKARLRVAQAVIARAPRDG</sequence>
<comment type="caution">
    <text evidence="2">The sequence shown here is derived from an EMBL/GenBank/DDBJ whole genome shotgun (WGS) entry which is preliminary data.</text>
</comment>
<dbReference type="RefSeq" id="WP_107952982.1">
    <property type="nucleotide sequence ID" value="NZ_QAYE01000002.1"/>
</dbReference>
<dbReference type="AlphaFoldDB" id="A0A2T5U955"/>